<reference evidence="1" key="1">
    <citation type="journal article" date="2021" name="J Fungi (Basel)">
        <title>Virulence traits and population genomics of the black yeast Aureobasidium melanogenum.</title>
        <authorList>
            <person name="Cernosa A."/>
            <person name="Sun X."/>
            <person name="Gostincar C."/>
            <person name="Fang C."/>
            <person name="Gunde-Cimerman N."/>
            <person name="Song Z."/>
        </authorList>
    </citation>
    <scope>NUCLEOTIDE SEQUENCE</scope>
    <source>
        <strain evidence="1">EXF-9298</strain>
    </source>
</reference>
<accession>A0A9P8FD37</accession>
<evidence type="ECO:0000313" key="1">
    <source>
        <dbReference type="EMBL" id="KAG9969713.1"/>
    </source>
</evidence>
<feature type="non-terminal residue" evidence="1">
    <location>
        <position position="135"/>
    </location>
</feature>
<sequence>MSTISTDAASITTCAPAEKPNDDDMIISITRHRHSDTDVTYTYQLPLSSLEAKRISDQAILNDFKAILRNRLNTDKDDHSIVWRVSETNQIAFVNSKNSFNAAVLDHKNANKKIIQLFVVRSDNVHCLPGLDFPR</sequence>
<dbReference type="EMBL" id="JAHFXS010003065">
    <property type="protein sequence ID" value="KAG9969713.1"/>
    <property type="molecule type" value="Genomic_DNA"/>
</dbReference>
<protein>
    <submittedName>
        <fullName evidence="1">Uncharacterized protein</fullName>
    </submittedName>
</protein>
<organism evidence="1 2">
    <name type="scientific">Aureobasidium melanogenum</name>
    <name type="common">Aureobasidium pullulans var. melanogenum</name>
    <dbReference type="NCBI Taxonomy" id="46634"/>
    <lineage>
        <taxon>Eukaryota</taxon>
        <taxon>Fungi</taxon>
        <taxon>Dikarya</taxon>
        <taxon>Ascomycota</taxon>
        <taxon>Pezizomycotina</taxon>
        <taxon>Dothideomycetes</taxon>
        <taxon>Dothideomycetidae</taxon>
        <taxon>Dothideales</taxon>
        <taxon>Saccotheciaceae</taxon>
        <taxon>Aureobasidium</taxon>
    </lineage>
</organism>
<proteinExistence type="predicted"/>
<keyword evidence="2" id="KW-1185">Reference proteome</keyword>
<evidence type="ECO:0000313" key="2">
    <source>
        <dbReference type="Proteomes" id="UP000729357"/>
    </source>
</evidence>
<comment type="caution">
    <text evidence="1">The sequence shown here is derived from an EMBL/GenBank/DDBJ whole genome shotgun (WGS) entry which is preliminary data.</text>
</comment>
<dbReference type="AlphaFoldDB" id="A0A9P8FD37"/>
<gene>
    <name evidence="1" type="ORF">KCU98_g14945</name>
</gene>
<dbReference type="Proteomes" id="UP000729357">
    <property type="component" value="Unassembled WGS sequence"/>
</dbReference>
<reference evidence="1" key="2">
    <citation type="submission" date="2021-08" db="EMBL/GenBank/DDBJ databases">
        <authorList>
            <person name="Gostincar C."/>
            <person name="Sun X."/>
            <person name="Song Z."/>
            <person name="Gunde-Cimerman N."/>
        </authorList>
    </citation>
    <scope>NUCLEOTIDE SEQUENCE</scope>
    <source>
        <strain evidence="1">EXF-9298</strain>
    </source>
</reference>
<name>A0A9P8FD37_AURME</name>